<name>A0A6J4VC99_9BACT</name>
<proteinExistence type="predicted"/>
<dbReference type="AlphaFoldDB" id="A0A6J4VC99"/>
<protein>
    <submittedName>
        <fullName evidence="2">Uncharacterized protein</fullName>
    </submittedName>
</protein>
<dbReference type="EMBL" id="CADCWM010000609">
    <property type="protein sequence ID" value="CAA9572051.1"/>
    <property type="molecule type" value="Genomic_DNA"/>
</dbReference>
<sequence length="64" mass="6986">WATNNTGGASTRHRARPARHLGASRTRAGPTTAATTGRRSRRGPSRTPRTTRPARPNQARGRDR</sequence>
<evidence type="ECO:0000313" key="2">
    <source>
        <dbReference type="EMBL" id="CAA9572051.1"/>
    </source>
</evidence>
<feature type="compositionally biased region" description="Low complexity" evidence="1">
    <location>
        <begin position="23"/>
        <end position="37"/>
    </location>
</feature>
<gene>
    <name evidence="2" type="ORF">AVDCRST_MAG88-2435</name>
</gene>
<feature type="non-terminal residue" evidence="2">
    <location>
        <position position="64"/>
    </location>
</feature>
<feature type="compositionally biased region" description="Low complexity" evidence="1">
    <location>
        <begin position="45"/>
        <end position="56"/>
    </location>
</feature>
<evidence type="ECO:0000256" key="1">
    <source>
        <dbReference type="SAM" id="MobiDB-lite"/>
    </source>
</evidence>
<feature type="non-terminal residue" evidence="2">
    <location>
        <position position="1"/>
    </location>
</feature>
<feature type="region of interest" description="Disordered" evidence="1">
    <location>
        <begin position="1"/>
        <end position="64"/>
    </location>
</feature>
<accession>A0A6J4VC99</accession>
<reference evidence="2" key="1">
    <citation type="submission" date="2020-02" db="EMBL/GenBank/DDBJ databases">
        <authorList>
            <person name="Meier V. D."/>
        </authorList>
    </citation>
    <scope>NUCLEOTIDE SEQUENCE</scope>
    <source>
        <strain evidence="2">AVDCRST_MAG88</strain>
    </source>
</reference>
<organism evidence="2">
    <name type="scientific">uncultured Thermomicrobiales bacterium</name>
    <dbReference type="NCBI Taxonomy" id="1645740"/>
    <lineage>
        <taxon>Bacteria</taxon>
        <taxon>Pseudomonadati</taxon>
        <taxon>Thermomicrobiota</taxon>
        <taxon>Thermomicrobia</taxon>
        <taxon>Thermomicrobiales</taxon>
        <taxon>environmental samples</taxon>
    </lineage>
</organism>